<evidence type="ECO:0000256" key="1">
    <source>
        <dbReference type="ARBA" id="ARBA00012528"/>
    </source>
</evidence>
<proteinExistence type="predicted"/>
<evidence type="ECO:0000259" key="3">
    <source>
        <dbReference type="PROSITE" id="PS50887"/>
    </source>
</evidence>
<dbReference type="PROSITE" id="PS50887">
    <property type="entry name" value="GGDEF"/>
    <property type="match status" value="1"/>
</dbReference>
<dbReference type="SMART" id="SM00267">
    <property type="entry name" value="GGDEF"/>
    <property type="match status" value="1"/>
</dbReference>
<dbReference type="SUPFAM" id="SSF55073">
    <property type="entry name" value="Nucleotide cyclase"/>
    <property type="match status" value="1"/>
</dbReference>
<reference evidence="4 5" key="1">
    <citation type="submission" date="2019-11" db="EMBL/GenBank/DDBJ databases">
        <title>Novel Deefgea species.</title>
        <authorList>
            <person name="Han J.-H."/>
        </authorList>
    </citation>
    <scope>NUCLEOTIDE SEQUENCE [LARGE SCALE GENOMIC DNA]</scope>
    <source>
        <strain evidence="4 5">LMG 24817</strain>
    </source>
</reference>
<evidence type="ECO:0000256" key="2">
    <source>
        <dbReference type="SAM" id="Phobius"/>
    </source>
</evidence>
<dbReference type="InterPro" id="IPR000160">
    <property type="entry name" value="GGDEF_dom"/>
</dbReference>
<feature type="transmembrane region" description="Helical" evidence="2">
    <location>
        <begin position="7"/>
        <end position="25"/>
    </location>
</feature>
<name>A0ABS2CCD8_9NEIS</name>
<protein>
    <recommendedName>
        <fullName evidence="1">diguanylate cyclase</fullName>
        <ecNumber evidence="1">2.7.7.65</ecNumber>
    </recommendedName>
</protein>
<keyword evidence="2" id="KW-0812">Transmembrane</keyword>
<evidence type="ECO:0000313" key="4">
    <source>
        <dbReference type="EMBL" id="MBM5571817.1"/>
    </source>
</evidence>
<dbReference type="InterPro" id="IPR029787">
    <property type="entry name" value="Nucleotide_cyclase"/>
</dbReference>
<dbReference type="CDD" id="cd01949">
    <property type="entry name" value="GGDEF"/>
    <property type="match status" value="1"/>
</dbReference>
<feature type="transmembrane region" description="Helical" evidence="2">
    <location>
        <begin position="93"/>
        <end position="111"/>
    </location>
</feature>
<dbReference type="Gene3D" id="3.30.70.270">
    <property type="match status" value="1"/>
</dbReference>
<accession>A0ABS2CCD8</accession>
<keyword evidence="2" id="KW-1133">Transmembrane helix</keyword>
<gene>
    <name evidence="4" type="ORF">GM173_09505</name>
</gene>
<dbReference type="InterPro" id="IPR043128">
    <property type="entry name" value="Rev_trsase/Diguanyl_cyclase"/>
</dbReference>
<keyword evidence="5" id="KW-1185">Reference proteome</keyword>
<comment type="caution">
    <text evidence="4">The sequence shown here is derived from an EMBL/GenBank/DDBJ whole genome shotgun (WGS) entry which is preliminary data.</text>
</comment>
<organism evidence="4 5">
    <name type="scientific">Deefgea chitinilytica</name>
    <dbReference type="NCBI Taxonomy" id="570276"/>
    <lineage>
        <taxon>Bacteria</taxon>
        <taxon>Pseudomonadati</taxon>
        <taxon>Pseudomonadota</taxon>
        <taxon>Betaproteobacteria</taxon>
        <taxon>Neisseriales</taxon>
        <taxon>Chitinibacteraceae</taxon>
        <taxon>Deefgea</taxon>
    </lineage>
</organism>
<dbReference type="Proteomes" id="UP001195660">
    <property type="component" value="Unassembled WGS sequence"/>
</dbReference>
<evidence type="ECO:0000313" key="5">
    <source>
        <dbReference type="Proteomes" id="UP001195660"/>
    </source>
</evidence>
<dbReference type="PANTHER" id="PTHR45138">
    <property type="entry name" value="REGULATORY COMPONENTS OF SENSORY TRANSDUCTION SYSTEM"/>
    <property type="match status" value="1"/>
</dbReference>
<feature type="transmembrane region" description="Helical" evidence="2">
    <location>
        <begin position="31"/>
        <end position="50"/>
    </location>
</feature>
<keyword evidence="2" id="KW-0472">Membrane</keyword>
<sequence length="276" mass="31137">MLHWHALFWIAILIGIRGLIELLQIPGGHDFFGLLITCLLLCYAWFHLGFRTELRSFLLGISLYLTASVLDWLDGVFHPNSPEGRLVNMLDDLFFAGGIFFIGLAFIRVMLERDKLEHKLYRQAYLDELTELGNRRALFAQLEQALISTSGALLYIDVNLFKQVNDQFGHDRGDLVLCECAKLLKQSNAQAFRIGGDEFALLLSDENPQQICERLEQQVRPLTAEHGISFSIGVASFTANTYDNPDALLAAADQAMYSAKQAFRTQHRNATRGEPT</sequence>
<feature type="transmembrane region" description="Helical" evidence="2">
    <location>
        <begin position="57"/>
        <end position="73"/>
    </location>
</feature>
<feature type="domain" description="GGDEF" evidence="3">
    <location>
        <begin position="149"/>
        <end position="272"/>
    </location>
</feature>
<dbReference type="RefSeq" id="WP_203571139.1">
    <property type="nucleotide sequence ID" value="NZ_WOFE01000003.1"/>
</dbReference>
<dbReference type="NCBIfam" id="TIGR00254">
    <property type="entry name" value="GGDEF"/>
    <property type="match status" value="1"/>
</dbReference>
<dbReference type="InterPro" id="IPR050469">
    <property type="entry name" value="Diguanylate_Cyclase"/>
</dbReference>
<dbReference type="PANTHER" id="PTHR45138:SF6">
    <property type="entry name" value="DIGUANYLATE CYCLASE DGCN"/>
    <property type="match status" value="1"/>
</dbReference>
<dbReference type="Pfam" id="PF00990">
    <property type="entry name" value="GGDEF"/>
    <property type="match status" value="1"/>
</dbReference>
<dbReference type="EMBL" id="WOFE01000003">
    <property type="protein sequence ID" value="MBM5571817.1"/>
    <property type="molecule type" value="Genomic_DNA"/>
</dbReference>
<dbReference type="EC" id="2.7.7.65" evidence="1"/>